<evidence type="ECO:0000256" key="1">
    <source>
        <dbReference type="ARBA" id="ARBA00004123"/>
    </source>
</evidence>
<evidence type="ECO:0000256" key="5">
    <source>
        <dbReference type="ARBA" id="ARBA00023242"/>
    </source>
</evidence>
<organism evidence="9 10">
    <name type="scientific">Lasius platythorax</name>
    <dbReference type="NCBI Taxonomy" id="488582"/>
    <lineage>
        <taxon>Eukaryota</taxon>
        <taxon>Metazoa</taxon>
        <taxon>Ecdysozoa</taxon>
        <taxon>Arthropoda</taxon>
        <taxon>Hexapoda</taxon>
        <taxon>Insecta</taxon>
        <taxon>Pterygota</taxon>
        <taxon>Neoptera</taxon>
        <taxon>Endopterygota</taxon>
        <taxon>Hymenoptera</taxon>
        <taxon>Apocrita</taxon>
        <taxon>Aculeata</taxon>
        <taxon>Formicoidea</taxon>
        <taxon>Formicidae</taxon>
        <taxon>Formicinae</taxon>
        <taxon>Lasius</taxon>
        <taxon>Lasius</taxon>
    </lineage>
</organism>
<dbReference type="GO" id="GO:0005634">
    <property type="term" value="C:nucleus"/>
    <property type="evidence" value="ECO:0007669"/>
    <property type="project" value="UniProtKB-SubCell"/>
</dbReference>
<feature type="compositionally biased region" description="Basic and acidic residues" evidence="7">
    <location>
        <begin position="97"/>
        <end position="118"/>
    </location>
</feature>
<feature type="coiled-coil region" evidence="6">
    <location>
        <begin position="614"/>
        <end position="711"/>
    </location>
</feature>
<evidence type="ECO:0000259" key="8">
    <source>
        <dbReference type="Pfam" id="PF10283"/>
    </source>
</evidence>
<dbReference type="GO" id="GO:0005694">
    <property type="term" value="C:chromosome"/>
    <property type="evidence" value="ECO:0007669"/>
    <property type="project" value="UniProtKB-SubCell"/>
</dbReference>
<dbReference type="InterPro" id="IPR019406">
    <property type="entry name" value="APLF_PBZ"/>
</dbReference>
<evidence type="ECO:0000256" key="4">
    <source>
        <dbReference type="ARBA" id="ARBA00022454"/>
    </source>
</evidence>
<dbReference type="Proteomes" id="UP001497644">
    <property type="component" value="Chromosome 5"/>
</dbReference>
<name>A0AAV2NUM4_9HYME</name>
<feature type="region of interest" description="Disordered" evidence="7">
    <location>
        <begin position="537"/>
        <end position="565"/>
    </location>
</feature>
<evidence type="ECO:0000256" key="3">
    <source>
        <dbReference type="ARBA" id="ARBA00010803"/>
    </source>
</evidence>
<dbReference type="Pfam" id="PF10228">
    <property type="entry name" value="HPF1"/>
    <property type="match status" value="1"/>
</dbReference>
<evidence type="ECO:0000313" key="9">
    <source>
        <dbReference type="EMBL" id="CAL1683978.1"/>
    </source>
</evidence>
<feature type="compositionally biased region" description="Basic and acidic residues" evidence="7">
    <location>
        <begin position="80"/>
        <end position="90"/>
    </location>
</feature>
<keyword evidence="6" id="KW-0175">Coiled coil</keyword>
<proteinExistence type="inferred from homology"/>
<dbReference type="PANTHER" id="PTHR13386:SF1">
    <property type="entry name" value="HISTONE PARYLATION FACTOR 1"/>
    <property type="match status" value="1"/>
</dbReference>
<feature type="domain" description="PBZ-type" evidence="8">
    <location>
        <begin position="16"/>
        <end position="41"/>
    </location>
</feature>
<feature type="compositionally biased region" description="Basic and acidic residues" evidence="7">
    <location>
        <begin position="1"/>
        <end position="16"/>
    </location>
</feature>
<reference evidence="9" key="1">
    <citation type="submission" date="2024-04" db="EMBL/GenBank/DDBJ databases">
        <authorList>
            <consortium name="Molecular Ecology Group"/>
        </authorList>
    </citation>
    <scope>NUCLEOTIDE SEQUENCE</scope>
</reference>
<dbReference type="PANTHER" id="PTHR13386">
    <property type="entry name" value="HISTONE PARYLATION FACTOR 1"/>
    <property type="match status" value="1"/>
</dbReference>
<dbReference type="GO" id="GO:0006974">
    <property type="term" value="P:DNA damage response"/>
    <property type="evidence" value="ECO:0007669"/>
    <property type="project" value="InterPro"/>
</dbReference>
<feature type="region of interest" description="Disordered" evidence="7">
    <location>
        <begin position="1"/>
        <end position="143"/>
    </location>
</feature>
<dbReference type="Pfam" id="PF10283">
    <property type="entry name" value="zf-CCHH"/>
    <property type="match status" value="1"/>
</dbReference>
<sequence>MSSEDARSRKYKDDPRIPCQYGVKCYQKNPQHHSKYKHPPKEETMKREAEKTITGVKRKNPLKDDKKKTQPKSPQRKLQKIREFCERNLHDISPSPERSDKDSNKDSNVKTEASDKDTTIVQTSSDQYNHSLESSVERSTVENVSTSNVDAEKIIMDLFLVEMPIDFFQFYEFCKGISKDNPLLACKSVRLKLVGPYDVLDGKIKSSENASDKEKFLIHWRYYYDPPEFQTIIKCDDKEGLHFGYWRDSATEKPVFVAKNRANVNCIFEPVAENVFGAVDAYLQDKAKSANPFEKTGIMRLHSQLKNFAKQRNIILEKNTVNMRSRERRVVARTFHRAGIVVPYEKKTQLGYRDLAATDNDLQKILKQIEEAGTSDERKTPFAKLDEIKEKEREMSKLGGTDLTAGGDASVVEKTDCADDAISLSIEAKCREDKAAAAEEVSSVSTLNVQAETERSVETTNEEVANPNTAEDAVIPIDAQESEVKSLTAIAPRRNEETPQSGFANNEEKADNSKHDARSDNAATRISGLEAEVRVRKSVENADCPERNESSRLDNQKRTKERDDYRKKLEETETKLAALQTSYETTTHHDDAEDTLQRSVEQLRGQLVQTALMYEERNRVAANQESQINALNNQVASLKEVVSITRDLLQIRNMEVKQLQAEVDNMEKKISEERDRHNVMISKMDAAMRLNADLKKEYETQLSLFQSLREKYGEKITLLSAEKRALETAASAHE</sequence>
<comment type="subcellular location">
    <subcellularLocation>
        <location evidence="2">Chromosome</location>
    </subcellularLocation>
    <subcellularLocation>
        <location evidence="1">Nucleus</location>
    </subcellularLocation>
</comment>
<evidence type="ECO:0000256" key="7">
    <source>
        <dbReference type="SAM" id="MobiDB-lite"/>
    </source>
</evidence>
<feature type="compositionally biased region" description="Polar residues" evidence="7">
    <location>
        <begin position="119"/>
        <end position="134"/>
    </location>
</feature>
<dbReference type="AlphaFoldDB" id="A0AAV2NUM4"/>
<dbReference type="EMBL" id="OZ034828">
    <property type="protein sequence ID" value="CAL1683978.1"/>
    <property type="molecule type" value="Genomic_DNA"/>
</dbReference>
<feature type="region of interest" description="Disordered" evidence="7">
    <location>
        <begin position="489"/>
        <end position="525"/>
    </location>
</feature>
<dbReference type="GO" id="GO:0072572">
    <property type="term" value="F:poly-ADP-D-ribose binding"/>
    <property type="evidence" value="ECO:0007669"/>
    <property type="project" value="TreeGrafter"/>
</dbReference>
<dbReference type="InterPro" id="IPR019361">
    <property type="entry name" value="HPF1"/>
</dbReference>
<keyword evidence="5" id="KW-0539">Nucleus</keyword>
<keyword evidence="10" id="KW-1185">Reference proteome</keyword>
<feature type="compositionally biased region" description="Polar residues" evidence="7">
    <location>
        <begin position="458"/>
        <end position="469"/>
    </location>
</feature>
<comment type="similarity">
    <text evidence="3">Belongs to the HPF1 family.</text>
</comment>
<keyword evidence="4" id="KW-0158">Chromosome</keyword>
<feature type="region of interest" description="Disordered" evidence="7">
    <location>
        <begin position="447"/>
        <end position="469"/>
    </location>
</feature>
<dbReference type="GO" id="GO:0042393">
    <property type="term" value="F:histone binding"/>
    <property type="evidence" value="ECO:0007669"/>
    <property type="project" value="InterPro"/>
</dbReference>
<evidence type="ECO:0000313" key="10">
    <source>
        <dbReference type="Proteomes" id="UP001497644"/>
    </source>
</evidence>
<accession>A0AAV2NUM4</accession>
<evidence type="ECO:0000256" key="6">
    <source>
        <dbReference type="SAM" id="Coils"/>
    </source>
</evidence>
<feature type="compositionally biased region" description="Basic and acidic residues" evidence="7">
    <location>
        <begin position="39"/>
        <end position="51"/>
    </location>
</feature>
<evidence type="ECO:0000256" key="2">
    <source>
        <dbReference type="ARBA" id="ARBA00004286"/>
    </source>
</evidence>
<feature type="compositionally biased region" description="Basic and acidic residues" evidence="7">
    <location>
        <begin position="506"/>
        <end position="519"/>
    </location>
</feature>
<protein>
    <recommendedName>
        <fullName evidence="8">PBZ-type domain-containing protein</fullName>
    </recommendedName>
</protein>
<gene>
    <name evidence="9" type="ORF">LPLAT_LOCUS9707</name>
</gene>